<keyword evidence="2" id="KW-0285">Flavoprotein</keyword>
<dbReference type="AlphaFoldDB" id="A0A2P5HHG6"/>
<evidence type="ECO:0000259" key="5">
    <source>
        <dbReference type="Pfam" id="PF00890"/>
    </source>
</evidence>
<dbReference type="Proteomes" id="UP000094444">
    <property type="component" value="Unassembled WGS sequence"/>
</dbReference>
<evidence type="ECO:0000256" key="1">
    <source>
        <dbReference type="ARBA" id="ARBA00001974"/>
    </source>
</evidence>
<evidence type="ECO:0000256" key="3">
    <source>
        <dbReference type="ARBA" id="ARBA00022827"/>
    </source>
</evidence>
<dbReference type="InParanoid" id="A0A2P5HHG6"/>
<dbReference type="OrthoDB" id="7777654at2759"/>
<dbReference type="GO" id="GO:0016491">
    <property type="term" value="F:oxidoreductase activity"/>
    <property type="evidence" value="ECO:0007669"/>
    <property type="project" value="UniProtKB-KW"/>
</dbReference>
<dbReference type="PANTHER" id="PTHR43400:SF7">
    <property type="entry name" value="FAD-DEPENDENT OXIDOREDUCTASE 2 FAD BINDING DOMAIN-CONTAINING PROTEIN"/>
    <property type="match status" value="1"/>
</dbReference>
<dbReference type="PANTHER" id="PTHR43400">
    <property type="entry name" value="FUMARATE REDUCTASE"/>
    <property type="match status" value="1"/>
</dbReference>
<dbReference type="Gene3D" id="3.50.50.60">
    <property type="entry name" value="FAD/NAD(P)-binding domain"/>
    <property type="match status" value="1"/>
</dbReference>
<dbReference type="SUPFAM" id="SSF56425">
    <property type="entry name" value="Succinate dehydrogenase/fumarate reductase flavoprotein, catalytic domain"/>
    <property type="match status" value="1"/>
</dbReference>
<accession>A0A2P5HHG6</accession>
<evidence type="ECO:0000313" key="6">
    <source>
        <dbReference type="EMBL" id="POS69693.1"/>
    </source>
</evidence>
<dbReference type="EMBL" id="MAVT02002064">
    <property type="protein sequence ID" value="POS69693.1"/>
    <property type="molecule type" value="Genomic_DNA"/>
</dbReference>
<evidence type="ECO:0000256" key="4">
    <source>
        <dbReference type="ARBA" id="ARBA00023002"/>
    </source>
</evidence>
<proteinExistence type="predicted"/>
<gene>
    <name evidence="6" type="ORF">DHEL01_v211913</name>
</gene>
<organism evidence="6 7">
    <name type="scientific">Diaporthe helianthi</name>
    <dbReference type="NCBI Taxonomy" id="158607"/>
    <lineage>
        <taxon>Eukaryota</taxon>
        <taxon>Fungi</taxon>
        <taxon>Dikarya</taxon>
        <taxon>Ascomycota</taxon>
        <taxon>Pezizomycotina</taxon>
        <taxon>Sordariomycetes</taxon>
        <taxon>Sordariomycetidae</taxon>
        <taxon>Diaporthales</taxon>
        <taxon>Diaporthaceae</taxon>
        <taxon>Diaporthe</taxon>
    </lineage>
</organism>
<comment type="cofactor">
    <cofactor evidence="1">
        <name>FAD</name>
        <dbReference type="ChEBI" id="CHEBI:57692"/>
    </cofactor>
</comment>
<keyword evidence="7" id="KW-1185">Reference proteome</keyword>
<name>A0A2P5HHG6_DIAHE</name>
<feature type="domain" description="FAD-dependent oxidoreductase 2 FAD-binding" evidence="5">
    <location>
        <begin position="119"/>
        <end position="233"/>
    </location>
</feature>
<evidence type="ECO:0000313" key="7">
    <source>
        <dbReference type="Proteomes" id="UP000094444"/>
    </source>
</evidence>
<dbReference type="Pfam" id="PF00890">
    <property type="entry name" value="FAD_binding_2"/>
    <property type="match status" value="1"/>
</dbReference>
<evidence type="ECO:0000256" key="2">
    <source>
        <dbReference type="ARBA" id="ARBA00022630"/>
    </source>
</evidence>
<dbReference type="STRING" id="158607.A0A2P5HHG6"/>
<keyword evidence="4" id="KW-0560">Oxidoreductase</keyword>
<sequence>MSAAEQLSKDKSDPARVLIVDKCPESWAGGNSYFTAGAMRCMHGGLSDVPPLVNNVEPETAEKIDLKPGGVEFQLWDSQGIPWLRSEEYRDEVVRKTFGESIEELAENLATSEGLENAVVLVDTVREYNEAVSMHRQAYPEVHWDPTVNDGLSTQSSEKRLQVAKSNWALPLTKGPFMAIKVCCGVTFTFGGLAVDPETSGVISQATGKTIAGVYCCGEMLGGLFYENYPGGSGLTSGATFRRKAGIEAARLVLSSRRHAQTEVA</sequence>
<dbReference type="InterPro" id="IPR036188">
    <property type="entry name" value="FAD/NAD-bd_sf"/>
</dbReference>
<dbReference type="InterPro" id="IPR050315">
    <property type="entry name" value="FAD-oxidoreductase_2"/>
</dbReference>
<dbReference type="InterPro" id="IPR003953">
    <property type="entry name" value="FAD-dep_OxRdtase_2_FAD-bd"/>
</dbReference>
<comment type="caution">
    <text evidence="6">The sequence shown here is derived from an EMBL/GenBank/DDBJ whole genome shotgun (WGS) entry which is preliminary data.</text>
</comment>
<dbReference type="InterPro" id="IPR027477">
    <property type="entry name" value="Succ_DH/fumarate_Rdtase_cat_sf"/>
</dbReference>
<keyword evidence="3" id="KW-0274">FAD</keyword>
<reference evidence="6" key="1">
    <citation type="submission" date="2017-09" db="EMBL/GenBank/DDBJ databases">
        <title>Polyketide synthases of a Diaporthe helianthi virulent isolate.</title>
        <authorList>
            <person name="Baroncelli R."/>
        </authorList>
    </citation>
    <scope>NUCLEOTIDE SEQUENCE [LARGE SCALE GENOMIC DNA]</scope>
    <source>
        <strain evidence="6">7/96</strain>
    </source>
</reference>
<protein>
    <recommendedName>
        <fullName evidence="5">FAD-dependent oxidoreductase 2 FAD-binding domain-containing protein</fullName>
    </recommendedName>
</protein>
<dbReference type="Gene3D" id="3.90.700.10">
    <property type="entry name" value="Succinate dehydrogenase/fumarate reductase flavoprotein, catalytic domain"/>
    <property type="match status" value="1"/>
</dbReference>